<feature type="region of interest" description="Disordered" evidence="1">
    <location>
        <begin position="69"/>
        <end position="92"/>
    </location>
</feature>
<dbReference type="AlphaFoldDB" id="A0A5B7I846"/>
<accession>A0A5B7I846</accession>
<proteinExistence type="predicted"/>
<reference evidence="2 3" key="1">
    <citation type="submission" date="2019-05" db="EMBL/GenBank/DDBJ databases">
        <title>Another draft genome of Portunus trituberculatus and its Hox gene families provides insights of decapod evolution.</title>
        <authorList>
            <person name="Jeong J.-H."/>
            <person name="Song I."/>
            <person name="Kim S."/>
            <person name="Choi T."/>
            <person name="Kim D."/>
            <person name="Ryu S."/>
            <person name="Kim W."/>
        </authorList>
    </citation>
    <scope>NUCLEOTIDE SEQUENCE [LARGE SCALE GENOMIC DNA]</scope>
    <source>
        <tissue evidence="2">Muscle</tissue>
    </source>
</reference>
<feature type="compositionally biased region" description="Polar residues" evidence="1">
    <location>
        <begin position="69"/>
        <end position="79"/>
    </location>
</feature>
<dbReference type="EMBL" id="VSRR010057436">
    <property type="protein sequence ID" value="MPC81591.1"/>
    <property type="molecule type" value="Genomic_DNA"/>
</dbReference>
<dbReference type="Proteomes" id="UP000324222">
    <property type="component" value="Unassembled WGS sequence"/>
</dbReference>
<gene>
    <name evidence="2" type="ORF">E2C01_076216</name>
</gene>
<organism evidence="2 3">
    <name type="scientific">Portunus trituberculatus</name>
    <name type="common">Swimming crab</name>
    <name type="synonym">Neptunus trituberculatus</name>
    <dbReference type="NCBI Taxonomy" id="210409"/>
    <lineage>
        <taxon>Eukaryota</taxon>
        <taxon>Metazoa</taxon>
        <taxon>Ecdysozoa</taxon>
        <taxon>Arthropoda</taxon>
        <taxon>Crustacea</taxon>
        <taxon>Multicrustacea</taxon>
        <taxon>Malacostraca</taxon>
        <taxon>Eumalacostraca</taxon>
        <taxon>Eucarida</taxon>
        <taxon>Decapoda</taxon>
        <taxon>Pleocyemata</taxon>
        <taxon>Brachyura</taxon>
        <taxon>Eubrachyura</taxon>
        <taxon>Portunoidea</taxon>
        <taxon>Portunidae</taxon>
        <taxon>Portuninae</taxon>
        <taxon>Portunus</taxon>
    </lineage>
</organism>
<name>A0A5B7I846_PORTR</name>
<protein>
    <submittedName>
        <fullName evidence="2">Uncharacterized protein</fullName>
    </submittedName>
</protein>
<evidence type="ECO:0000256" key="1">
    <source>
        <dbReference type="SAM" id="MobiDB-lite"/>
    </source>
</evidence>
<keyword evidence="3" id="KW-1185">Reference proteome</keyword>
<sequence length="118" mass="13457">MTRTTLSRRLTCHLTSGAIKEHYKGRHHNKLTRKDLDENTTILDKERDPRLLLYLEAIYIRAKQPSINIQTENIQNPPYSGNDEEESSALTHRAAEHTAQSPCCITANHLILSHLSSI</sequence>
<evidence type="ECO:0000313" key="2">
    <source>
        <dbReference type="EMBL" id="MPC81591.1"/>
    </source>
</evidence>
<comment type="caution">
    <text evidence="2">The sequence shown here is derived from an EMBL/GenBank/DDBJ whole genome shotgun (WGS) entry which is preliminary data.</text>
</comment>
<evidence type="ECO:0000313" key="3">
    <source>
        <dbReference type="Proteomes" id="UP000324222"/>
    </source>
</evidence>